<feature type="domain" description="AB hydrolase-1" evidence="1">
    <location>
        <begin position="4"/>
        <end position="222"/>
    </location>
</feature>
<evidence type="ECO:0000313" key="2">
    <source>
        <dbReference type="EMBL" id="NYJ77498.1"/>
    </source>
</evidence>
<keyword evidence="3" id="KW-1185">Reference proteome</keyword>
<evidence type="ECO:0000313" key="3">
    <source>
        <dbReference type="Proteomes" id="UP000535437"/>
    </source>
</evidence>
<dbReference type="PANTHER" id="PTHR37017">
    <property type="entry name" value="AB HYDROLASE-1 DOMAIN-CONTAINING PROTEIN-RELATED"/>
    <property type="match status" value="1"/>
</dbReference>
<proteinExistence type="predicted"/>
<dbReference type="AlphaFoldDB" id="A0A7Z0GKP2"/>
<dbReference type="Pfam" id="PF12697">
    <property type="entry name" value="Abhydrolase_6"/>
    <property type="match status" value="1"/>
</dbReference>
<dbReference type="InterPro" id="IPR000073">
    <property type="entry name" value="AB_hydrolase_1"/>
</dbReference>
<evidence type="ECO:0000259" key="1">
    <source>
        <dbReference type="Pfam" id="PF12697"/>
    </source>
</evidence>
<dbReference type="EMBL" id="JACCFY010000001">
    <property type="protein sequence ID" value="NYJ77498.1"/>
    <property type="molecule type" value="Genomic_DNA"/>
</dbReference>
<gene>
    <name evidence="2" type="ORF">HNR09_000909</name>
</gene>
<dbReference type="SUPFAM" id="SSF53474">
    <property type="entry name" value="alpha/beta-Hydrolases"/>
    <property type="match status" value="1"/>
</dbReference>
<organism evidence="2 3">
    <name type="scientific">Nesterenkonia xinjiangensis</name>
    <dbReference type="NCBI Taxonomy" id="225327"/>
    <lineage>
        <taxon>Bacteria</taxon>
        <taxon>Bacillati</taxon>
        <taxon>Actinomycetota</taxon>
        <taxon>Actinomycetes</taxon>
        <taxon>Micrococcales</taxon>
        <taxon>Micrococcaceae</taxon>
        <taxon>Nesterenkonia</taxon>
    </lineage>
</organism>
<name>A0A7Z0GKP2_9MICC</name>
<dbReference type="InterPro" id="IPR052897">
    <property type="entry name" value="Sec-Metab_Biosynth_Hydrolase"/>
</dbReference>
<accession>A0A7Z0GKP2</accession>
<reference evidence="2 3" key="1">
    <citation type="submission" date="2020-07" db="EMBL/GenBank/DDBJ databases">
        <title>Sequencing the genomes of 1000 actinobacteria strains.</title>
        <authorList>
            <person name="Klenk H.-P."/>
        </authorList>
    </citation>
    <scope>NUCLEOTIDE SEQUENCE [LARGE SCALE GENOMIC DNA]</scope>
    <source>
        <strain evidence="2 3">DSM 15475</strain>
    </source>
</reference>
<dbReference type="PANTHER" id="PTHR37017:SF11">
    <property type="entry name" value="ESTERASE_LIPASE_THIOESTERASE DOMAIN-CONTAINING PROTEIN"/>
    <property type="match status" value="1"/>
</dbReference>
<sequence>MRFILIPGLWLAADSWGPVTDLLRQAGHTVQPLTLPGLEGSEADRSGLTLLDHLDSVLAAVDAHSEGAVVVGHSASATLAHLAADARPEAVTRTVMIGGMPATEGRPFLEGFAADGRDVPFPGWAGFEPADVRDLDEGARARLEAMMRPSPAGVLETPVAYRDPRRHDIPVTVICPEFSAADCREWLEAGLMPELAAGSDVELVDLDSGHWPQVTCPEDLARLLAAAGSR</sequence>
<dbReference type="RefSeq" id="WP_179540973.1">
    <property type="nucleotide sequence ID" value="NZ_BAAALL010000004.1"/>
</dbReference>
<dbReference type="Gene3D" id="3.40.50.1820">
    <property type="entry name" value="alpha/beta hydrolase"/>
    <property type="match status" value="1"/>
</dbReference>
<dbReference type="GO" id="GO:0003824">
    <property type="term" value="F:catalytic activity"/>
    <property type="evidence" value="ECO:0007669"/>
    <property type="project" value="UniProtKB-ARBA"/>
</dbReference>
<dbReference type="Proteomes" id="UP000535437">
    <property type="component" value="Unassembled WGS sequence"/>
</dbReference>
<protein>
    <submittedName>
        <fullName evidence="2">Pimeloyl-ACP methyl ester carboxylesterase</fullName>
    </submittedName>
</protein>
<dbReference type="InterPro" id="IPR029058">
    <property type="entry name" value="AB_hydrolase_fold"/>
</dbReference>
<comment type="caution">
    <text evidence="2">The sequence shown here is derived from an EMBL/GenBank/DDBJ whole genome shotgun (WGS) entry which is preliminary data.</text>
</comment>